<evidence type="ECO:0000259" key="2">
    <source>
        <dbReference type="PROSITE" id="PS50222"/>
    </source>
</evidence>
<dbReference type="EMBL" id="KK104849">
    <property type="protein sequence ID" value="KIY93343.1"/>
    <property type="molecule type" value="Genomic_DNA"/>
</dbReference>
<dbReference type="GO" id="GO:0008180">
    <property type="term" value="C:COP9 signalosome"/>
    <property type="evidence" value="ECO:0007669"/>
    <property type="project" value="UniProtKB-KW"/>
</dbReference>
<reference evidence="3 4" key="1">
    <citation type="journal article" date="2013" name="BMC Genomics">
        <title>Reconstruction of the lipid metabolism for the microalga Monoraphidium neglectum from its genome sequence reveals characteristics suitable for biofuel production.</title>
        <authorList>
            <person name="Bogen C."/>
            <person name="Al-Dilaimi A."/>
            <person name="Albersmeier A."/>
            <person name="Wichmann J."/>
            <person name="Grundmann M."/>
            <person name="Rupp O."/>
            <person name="Lauersen K.J."/>
            <person name="Blifernez-Klassen O."/>
            <person name="Kalinowski J."/>
            <person name="Goesmann A."/>
            <person name="Mussgnug J.H."/>
            <person name="Kruse O."/>
        </authorList>
    </citation>
    <scope>NUCLEOTIDE SEQUENCE [LARGE SCALE GENOMIC DNA]</scope>
    <source>
        <strain evidence="3 4">SAG 48.87</strain>
    </source>
</reference>
<evidence type="ECO:0000313" key="4">
    <source>
        <dbReference type="Proteomes" id="UP000054498"/>
    </source>
</evidence>
<sequence length="245" mass="25628">MRQLEDFLIAHCFYPGLMQGKLDQAERSLQVHSAASRDQRPENLPRLAAALDQWLSTATGLLTLLDVNVTAAAVGTEAAKARRAALEKKQEEVRRNVKADLDLRGAHGQDMLLDEYDLLDEDRAAAFGFGAPPALPAGGGGGGGGGAAGRAKRDALTRDDLATLLRAFKALDPDGTGYVTAEKLRALLTSSPPDGEGLTEAEAAEALAFAAGGRRRGGGDGAAVSNGLIDYEAYAMKLAADGREL</sequence>
<dbReference type="GO" id="GO:0005509">
    <property type="term" value="F:calcium ion binding"/>
    <property type="evidence" value="ECO:0007669"/>
    <property type="project" value="InterPro"/>
</dbReference>
<dbReference type="SUPFAM" id="SSF47473">
    <property type="entry name" value="EF-hand"/>
    <property type="match status" value="1"/>
</dbReference>
<dbReference type="STRING" id="145388.A0A0D2KBP3"/>
<keyword evidence="4" id="KW-1185">Reference proteome</keyword>
<dbReference type="InterPro" id="IPR045237">
    <property type="entry name" value="COPS7/eIF3m"/>
</dbReference>
<feature type="domain" description="EF-hand" evidence="2">
    <location>
        <begin position="159"/>
        <end position="194"/>
    </location>
</feature>
<evidence type="ECO:0000313" key="3">
    <source>
        <dbReference type="EMBL" id="KIY93343.1"/>
    </source>
</evidence>
<dbReference type="AlphaFoldDB" id="A0A0D2KBP3"/>
<evidence type="ECO:0000256" key="1">
    <source>
        <dbReference type="ARBA" id="ARBA00022790"/>
    </source>
</evidence>
<dbReference type="GeneID" id="25732199"/>
<dbReference type="RefSeq" id="XP_013892363.1">
    <property type="nucleotide sequence ID" value="XM_014036909.1"/>
</dbReference>
<gene>
    <name evidence="3" type="ORF">MNEG_14619</name>
</gene>
<name>A0A0D2KBP3_9CHLO</name>
<keyword evidence="1" id="KW-0736">Signalosome</keyword>
<dbReference type="Pfam" id="PF13405">
    <property type="entry name" value="EF-hand_6"/>
    <property type="match status" value="1"/>
</dbReference>
<proteinExistence type="predicted"/>
<dbReference type="PANTHER" id="PTHR15350:SF5">
    <property type="entry name" value="COP9 SIGNALOSOME COMPLEX SUBUNIT 7"/>
    <property type="match status" value="1"/>
</dbReference>
<dbReference type="PROSITE" id="PS50222">
    <property type="entry name" value="EF_HAND_2"/>
    <property type="match status" value="1"/>
</dbReference>
<protein>
    <submittedName>
        <fullName evidence="3">COP9 signalosome complex subunit 7</fullName>
    </submittedName>
</protein>
<organism evidence="3 4">
    <name type="scientific">Monoraphidium neglectum</name>
    <dbReference type="NCBI Taxonomy" id="145388"/>
    <lineage>
        <taxon>Eukaryota</taxon>
        <taxon>Viridiplantae</taxon>
        <taxon>Chlorophyta</taxon>
        <taxon>core chlorophytes</taxon>
        <taxon>Chlorophyceae</taxon>
        <taxon>CS clade</taxon>
        <taxon>Sphaeropleales</taxon>
        <taxon>Selenastraceae</taxon>
        <taxon>Monoraphidium</taxon>
    </lineage>
</organism>
<dbReference type="PANTHER" id="PTHR15350">
    <property type="entry name" value="COP9 SIGNALOSOME COMPLEX SUBUNIT 7/DENDRITIC CELL PROTEIN GA17"/>
    <property type="match status" value="1"/>
</dbReference>
<dbReference type="KEGG" id="mng:MNEG_14619"/>
<dbReference type="OrthoDB" id="10265275at2759"/>
<accession>A0A0D2KBP3</accession>
<dbReference type="InterPro" id="IPR002048">
    <property type="entry name" value="EF_hand_dom"/>
</dbReference>
<dbReference type="Proteomes" id="UP000054498">
    <property type="component" value="Unassembled WGS sequence"/>
</dbReference>
<dbReference type="Gene3D" id="1.10.238.10">
    <property type="entry name" value="EF-hand"/>
    <property type="match status" value="1"/>
</dbReference>
<dbReference type="InterPro" id="IPR011992">
    <property type="entry name" value="EF-hand-dom_pair"/>
</dbReference>